<gene>
    <name evidence="16" type="ORF">HPP92_008246</name>
</gene>
<dbReference type="SUPFAM" id="SSF52743">
    <property type="entry name" value="Subtilisin-like"/>
    <property type="match status" value="1"/>
</dbReference>
<dbReference type="AlphaFoldDB" id="A0A835RBK5"/>
<feature type="signal peptide" evidence="11">
    <location>
        <begin position="1"/>
        <end position="25"/>
    </location>
</feature>
<dbReference type="EMBL" id="JADCNM010000004">
    <property type="protein sequence ID" value="KAG0486151.1"/>
    <property type="molecule type" value="Genomic_DNA"/>
</dbReference>
<dbReference type="InterPro" id="IPR015500">
    <property type="entry name" value="Peptidase_S8_subtilisin-rel"/>
</dbReference>
<dbReference type="PANTHER" id="PTHR10795">
    <property type="entry name" value="PROPROTEIN CONVERTASE SUBTILISIN/KEXIN"/>
    <property type="match status" value="1"/>
</dbReference>
<dbReference type="InterPro" id="IPR041469">
    <property type="entry name" value="Subtilisin-like_FN3"/>
</dbReference>
<dbReference type="InterPro" id="IPR034197">
    <property type="entry name" value="Peptidases_S8_3"/>
</dbReference>
<dbReference type="Gene3D" id="2.60.40.2310">
    <property type="match status" value="1"/>
</dbReference>
<feature type="domain" description="PA" evidence="13">
    <location>
        <begin position="392"/>
        <end position="456"/>
    </location>
</feature>
<name>A0A835RBK5_VANPL</name>
<protein>
    <submittedName>
        <fullName evidence="16">Uncharacterized protein</fullName>
    </submittedName>
</protein>
<organism evidence="16 17">
    <name type="scientific">Vanilla planifolia</name>
    <name type="common">Vanilla</name>
    <dbReference type="NCBI Taxonomy" id="51239"/>
    <lineage>
        <taxon>Eukaryota</taxon>
        <taxon>Viridiplantae</taxon>
        <taxon>Streptophyta</taxon>
        <taxon>Embryophyta</taxon>
        <taxon>Tracheophyta</taxon>
        <taxon>Spermatophyta</taxon>
        <taxon>Magnoliopsida</taxon>
        <taxon>Liliopsida</taxon>
        <taxon>Asparagales</taxon>
        <taxon>Orchidaceae</taxon>
        <taxon>Vanilloideae</taxon>
        <taxon>Vanilleae</taxon>
        <taxon>Vanilla</taxon>
    </lineage>
</organism>
<feature type="active site" description="Charge relay system" evidence="8 9">
    <location>
        <position position="542"/>
    </location>
</feature>
<feature type="active site" description="Charge relay system" evidence="8 9">
    <location>
        <position position="211"/>
    </location>
</feature>
<dbReference type="Pfam" id="PF00082">
    <property type="entry name" value="Peptidase_S8"/>
    <property type="match status" value="1"/>
</dbReference>
<dbReference type="Gene3D" id="3.40.50.200">
    <property type="entry name" value="Peptidase S8/S53 domain"/>
    <property type="match status" value="1"/>
</dbReference>
<reference evidence="16 17" key="1">
    <citation type="journal article" date="2020" name="Nat. Food">
        <title>A phased Vanilla planifolia genome enables genetic improvement of flavour and production.</title>
        <authorList>
            <person name="Hasing T."/>
            <person name="Tang H."/>
            <person name="Brym M."/>
            <person name="Khazi F."/>
            <person name="Huang T."/>
            <person name="Chambers A.H."/>
        </authorList>
    </citation>
    <scope>NUCLEOTIDE SEQUENCE [LARGE SCALE GENOMIC DNA]</scope>
    <source>
        <tissue evidence="16">Leaf</tissue>
    </source>
</reference>
<dbReference type="InterPro" id="IPR010259">
    <property type="entry name" value="S8pro/Inhibitor_I9"/>
</dbReference>
<feature type="chain" id="PRO_5032443790" evidence="11">
    <location>
        <begin position="26"/>
        <end position="761"/>
    </location>
</feature>
<dbReference type="PRINTS" id="PR00723">
    <property type="entry name" value="SUBTILISIN"/>
</dbReference>
<dbReference type="Gene3D" id="3.50.30.30">
    <property type="match status" value="1"/>
</dbReference>
<comment type="caution">
    <text evidence="16">The sequence shown here is derived from an EMBL/GenBank/DDBJ whole genome shotgun (WGS) entry which is preliminary data.</text>
</comment>
<sequence length="761" mass="81137">MEHSRQNILFSSAFLHFLLLPVAITARLLPIVDDTSSNHHIYIIHVDRHKTHDLLGDEELESFHRSFLPNTTLDSGLPRLVYSYRHVISGFAARLTPNELDVIRSMPGVLSADRGQVYQLATTYTPKYLGLTKQNGWGGTMMGNGMVIGIIDTGIKPGHPSFSDYRIPPAPPTWKGNCTTPGSGFVCNNKIISGKAFSGGTHPSPVDTNGHGTHVASTAAGRQVNGASVLGTAKGVASGMAPKAHLAIYKVCFAYGCADTDIIAAIDQAVKDGVDVINMSISGSPTDPLYADSVALGSMAAIHHGIVPVAAAGNSGPNDMSLNHCAPWVITVGAVSTDRRATSVVELGDGRTFNGQTAYQPVNTFDSSKLYPLEYPGKNGSVLASYCVPQALSNMNFRGQIVLCNAGIVKDEEKGEAVYARGAEGMIILNLPQQGYTTFSTAHVIAASNVNYPDGVDILDYFFKNRNNATATLRFFDTQFGFMPSPSIAYFSSRGPSQMNGGLIKPDVVAPGVNILAAWHKDVGPNPDPMATHTFNYESGTSMAAPHVSGIASLVKSQHRDWTPAEILSAIVTTAKDSMSGAGVFLIDDSSNNTAGIHTMGAGLVNPVKALDPGLVYELQLIDYIKYLCGLGYNSREVTKTLGKQTTCTGLNPLSASELNYPSIAVNLTIGTAGLTVSRTVTNVGNAQETYQANIVEPAGVSVYLSTYELQFSRYRQQESFDITFVPKGKLLPGTDPISRGKIVWDSGLHLVTSPIAARLF</sequence>
<evidence type="ECO:0000256" key="9">
    <source>
        <dbReference type="PROSITE-ProRule" id="PRU01240"/>
    </source>
</evidence>
<proteinExistence type="inferred from homology"/>
<evidence type="ECO:0000259" key="12">
    <source>
        <dbReference type="Pfam" id="PF00082"/>
    </source>
</evidence>
<evidence type="ECO:0000256" key="5">
    <source>
        <dbReference type="ARBA" id="ARBA00022801"/>
    </source>
</evidence>
<keyword evidence="3 9" id="KW-0645">Protease</keyword>
<dbReference type="GO" id="GO:0005576">
    <property type="term" value="C:extracellular region"/>
    <property type="evidence" value="ECO:0007669"/>
    <property type="project" value="UniProtKB-SubCell"/>
</dbReference>
<dbReference type="InterPro" id="IPR037045">
    <property type="entry name" value="S8pro/Inhibitor_I9_sf"/>
</dbReference>
<keyword evidence="5 9" id="KW-0378">Hydrolase</keyword>
<evidence type="ECO:0000256" key="3">
    <source>
        <dbReference type="ARBA" id="ARBA00022670"/>
    </source>
</evidence>
<dbReference type="GO" id="GO:0004252">
    <property type="term" value="F:serine-type endopeptidase activity"/>
    <property type="evidence" value="ECO:0007669"/>
    <property type="project" value="UniProtKB-UniRule"/>
</dbReference>
<dbReference type="PROSITE" id="PS00136">
    <property type="entry name" value="SUBTILASE_ASP"/>
    <property type="match status" value="1"/>
</dbReference>
<dbReference type="InterPro" id="IPR000209">
    <property type="entry name" value="Peptidase_S8/S53_dom"/>
</dbReference>
<dbReference type="PROSITE" id="PS00138">
    <property type="entry name" value="SUBTILASE_SER"/>
    <property type="match status" value="1"/>
</dbReference>
<evidence type="ECO:0000256" key="1">
    <source>
        <dbReference type="ARBA" id="ARBA00004613"/>
    </source>
</evidence>
<dbReference type="Pfam" id="PF02225">
    <property type="entry name" value="PA"/>
    <property type="match status" value="1"/>
</dbReference>
<evidence type="ECO:0000313" key="16">
    <source>
        <dbReference type="EMBL" id="KAG0486151.1"/>
    </source>
</evidence>
<keyword evidence="6 9" id="KW-0720">Serine protease</keyword>
<keyword evidence="7" id="KW-0325">Glycoprotein</keyword>
<dbReference type="Proteomes" id="UP000639772">
    <property type="component" value="Unassembled WGS sequence"/>
</dbReference>
<evidence type="ECO:0000256" key="7">
    <source>
        <dbReference type="ARBA" id="ARBA00023180"/>
    </source>
</evidence>
<evidence type="ECO:0000256" key="11">
    <source>
        <dbReference type="SAM" id="SignalP"/>
    </source>
</evidence>
<feature type="active site" description="Charge relay system" evidence="8 9">
    <location>
        <position position="152"/>
    </location>
</feature>
<dbReference type="CDD" id="cd04852">
    <property type="entry name" value="Peptidases_S8_3"/>
    <property type="match status" value="1"/>
</dbReference>
<dbReference type="InterPro" id="IPR036852">
    <property type="entry name" value="Peptidase_S8/S53_dom_sf"/>
</dbReference>
<dbReference type="PROSITE" id="PS00137">
    <property type="entry name" value="SUBTILASE_HIS"/>
    <property type="match status" value="1"/>
</dbReference>
<feature type="domain" description="Subtilisin-like protease fibronectin type-III" evidence="15">
    <location>
        <begin position="658"/>
        <end position="757"/>
    </location>
</feature>
<dbReference type="InterPro" id="IPR045051">
    <property type="entry name" value="SBT"/>
</dbReference>
<keyword evidence="4 11" id="KW-0732">Signal</keyword>
<dbReference type="InterPro" id="IPR003137">
    <property type="entry name" value="PA_domain"/>
</dbReference>
<evidence type="ECO:0000256" key="4">
    <source>
        <dbReference type="ARBA" id="ARBA00022729"/>
    </source>
</evidence>
<evidence type="ECO:0000259" key="13">
    <source>
        <dbReference type="Pfam" id="PF02225"/>
    </source>
</evidence>
<dbReference type="Gene3D" id="3.30.70.80">
    <property type="entry name" value="Peptidase S8 propeptide/proteinase inhibitor I9"/>
    <property type="match status" value="1"/>
</dbReference>
<feature type="domain" description="Peptidase S8/S53" evidence="12">
    <location>
        <begin position="143"/>
        <end position="578"/>
    </location>
</feature>
<dbReference type="GO" id="GO:0006508">
    <property type="term" value="P:proteolysis"/>
    <property type="evidence" value="ECO:0007669"/>
    <property type="project" value="UniProtKB-KW"/>
</dbReference>
<evidence type="ECO:0000256" key="8">
    <source>
        <dbReference type="PIRSR" id="PIRSR615500-1"/>
    </source>
</evidence>
<evidence type="ECO:0000313" key="17">
    <source>
        <dbReference type="Proteomes" id="UP000639772"/>
    </source>
</evidence>
<dbReference type="InterPro" id="IPR023828">
    <property type="entry name" value="Peptidase_S8_Ser-AS"/>
</dbReference>
<feature type="domain" description="Inhibitor I9" evidence="14">
    <location>
        <begin position="42"/>
        <end position="120"/>
    </location>
</feature>
<evidence type="ECO:0000256" key="2">
    <source>
        <dbReference type="ARBA" id="ARBA00011073"/>
    </source>
</evidence>
<evidence type="ECO:0000256" key="6">
    <source>
        <dbReference type="ARBA" id="ARBA00022825"/>
    </source>
</evidence>
<dbReference type="InterPro" id="IPR022398">
    <property type="entry name" value="Peptidase_S8_His-AS"/>
</dbReference>
<comment type="similarity">
    <text evidence="2 9 10">Belongs to the peptidase S8 family.</text>
</comment>
<evidence type="ECO:0000259" key="15">
    <source>
        <dbReference type="Pfam" id="PF17766"/>
    </source>
</evidence>
<dbReference type="CDD" id="cd02120">
    <property type="entry name" value="PA_subtilisin_like"/>
    <property type="match status" value="1"/>
</dbReference>
<dbReference type="Pfam" id="PF05922">
    <property type="entry name" value="Inhibitor_I9"/>
    <property type="match status" value="1"/>
</dbReference>
<dbReference type="InterPro" id="IPR023827">
    <property type="entry name" value="Peptidase_S8_Asp-AS"/>
</dbReference>
<dbReference type="PROSITE" id="PS51892">
    <property type="entry name" value="SUBTILASE"/>
    <property type="match status" value="1"/>
</dbReference>
<comment type="subcellular location">
    <subcellularLocation>
        <location evidence="1">Secreted</location>
    </subcellularLocation>
</comment>
<accession>A0A835RBK5</accession>
<evidence type="ECO:0000259" key="14">
    <source>
        <dbReference type="Pfam" id="PF05922"/>
    </source>
</evidence>
<dbReference type="OrthoDB" id="781982at2759"/>
<dbReference type="Pfam" id="PF17766">
    <property type="entry name" value="fn3_6"/>
    <property type="match status" value="1"/>
</dbReference>
<evidence type="ECO:0000256" key="10">
    <source>
        <dbReference type="RuleBase" id="RU003355"/>
    </source>
</evidence>